<dbReference type="PANTHER" id="PTHR43772:SF2">
    <property type="entry name" value="PUTATIVE (AFU_ORTHOLOGUE AFUA_2G04480)-RELATED"/>
    <property type="match status" value="1"/>
</dbReference>
<proteinExistence type="inferred from homology"/>
<feature type="chain" id="PRO_5015510975" evidence="9">
    <location>
        <begin position="21"/>
        <end position="451"/>
    </location>
</feature>
<evidence type="ECO:0000256" key="4">
    <source>
        <dbReference type="ARBA" id="ARBA00022801"/>
    </source>
</evidence>
<organism evidence="11 12">
    <name type="scientific">Neolewinella xylanilytica</name>
    <dbReference type="NCBI Taxonomy" id="1514080"/>
    <lineage>
        <taxon>Bacteria</taxon>
        <taxon>Pseudomonadati</taxon>
        <taxon>Bacteroidota</taxon>
        <taxon>Saprospiria</taxon>
        <taxon>Saprospirales</taxon>
        <taxon>Lewinellaceae</taxon>
        <taxon>Neolewinella</taxon>
    </lineage>
</organism>
<dbReference type="CDD" id="cd04084">
    <property type="entry name" value="CBM6_xylanase-like"/>
    <property type="match status" value="1"/>
</dbReference>
<dbReference type="SUPFAM" id="SSF75005">
    <property type="entry name" value="Arabinanase/levansucrase/invertase"/>
    <property type="match status" value="1"/>
</dbReference>
<dbReference type="EMBL" id="PTJC01000005">
    <property type="protein sequence ID" value="PPK88512.1"/>
    <property type="molecule type" value="Genomic_DNA"/>
</dbReference>
<keyword evidence="12" id="KW-1185">Reference proteome</keyword>
<evidence type="ECO:0000256" key="1">
    <source>
        <dbReference type="ARBA" id="ARBA00009865"/>
    </source>
</evidence>
<dbReference type="Gene3D" id="2.60.120.260">
    <property type="entry name" value="Galactose-binding domain-like"/>
    <property type="match status" value="1"/>
</dbReference>
<dbReference type="InterPro" id="IPR008979">
    <property type="entry name" value="Galactose-bd-like_sf"/>
</dbReference>
<keyword evidence="3 9" id="KW-0732">Signal</keyword>
<dbReference type="Pfam" id="PF03422">
    <property type="entry name" value="CBM_6"/>
    <property type="match status" value="1"/>
</dbReference>
<comment type="similarity">
    <text evidence="1 8">Belongs to the glycosyl hydrolase 43 family.</text>
</comment>
<evidence type="ECO:0000259" key="10">
    <source>
        <dbReference type="PROSITE" id="PS51175"/>
    </source>
</evidence>
<evidence type="ECO:0000256" key="8">
    <source>
        <dbReference type="RuleBase" id="RU361187"/>
    </source>
</evidence>
<dbReference type="InterPro" id="IPR023296">
    <property type="entry name" value="Glyco_hydro_beta-prop_sf"/>
</dbReference>
<evidence type="ECO:0000313" key="12">
    <source>
        <dbReference type="Proteomes" id="UP000237662"/>
    </source>
</evidence>
<evidence type="ECO:0000256" key="2">
    <source>
        <dbReference type="ARBA" id="ARBA00022651"/>
    </source>
</evidence>
<dbReference type="Gene3D" id="2.115.10.20">
    <property type="entry name" value="Glycosyl hydrolase domain, family 43"/>
    <property type="match status" value="1"/>
</dbReference>
<sequence length="451" mass="50162">MIKFLLTTFGAWLFGTTVVAAQNPAIQVLYTADPAPVVYRDTVFLYVGHDEPDAPEDKFLMREYRLFTSVDMVNWTAHPAPLKTSDFAWSAGDASAAQCIERNGKWYFYVSTLNRDHPGVSVGVAVADSPYGPFRDALGEALVTNDMTTFGEHAWDDLDPTVFVEEGQAYLYWGNNACYRARLNDDMVSLAGEITALDIHDPQIFGPDFEEAPWVYRHGNRFYLIYASDPNESLHYAVAAEPEGPWRYGGKLMDRTGSSGSNHPAIIEFRGHSYLFYHTGELPGGGDFHRAVCIEPFSYRADGSIPPIPKTRRGVTEAVARLDPYRRTEAETIAWSEGLTVADGDSAGVYVGGIHDGDYLSVRNVDFGGGGSGAFEAAVSSRYLGGSMEIRLDAVDGDSLGVLRVPYLGDWEDWQTLRTEVKEIRGVHDLYFVFRGGAPQELFRFNSWRFR</sequence>
<dbReference type="Proteomes" id="UP000237662">
    <property type="component" value="Unassembled WGS sequence"/>
</dbReference>
<dbReference type="GO" id="GO:0030246">
    <property type="term" value="F:carbohydrate binding"/>
    <property type="evidence" value="ECO:0007669"/>
    <property type="project" value="InterPro"/>
</dbReference>
<evidence type="ECO:0000256" key="6">
    <source>
        <dbReference type="ARBA" id="ARBA00023295"/>
    </source>
</evidence>
<gene>
    <name evidence="11" type="ORF">CLV84_1480</name>
</gene>
<dbReference type="RefSeq" id="WP_104419055.1">
    <property type="nucleotide sequence ID" value="NZ_PTJC01000005.1"/>
</dbReference>
<comment type="caution">
    <text evidence="11">The sequence shown here is derived from an EMBL/GenBank/DDBJ whole genome shotgun (WGS) entry which is preliminary data.</text>
</comment>
<dbReference type="GO" id="GO:0004553">
    <property type="term" value="F:hydrolase activity, hydrolyzing O-glycosyl compounds"/>
    <property type="evidence" value="ECO:0007669"/>
    <property type="project" value="InterPro"/>
</dbReference>
<dbReference type="OrthoDB" id="9803461at2"/>
<protein>
    <submittedName>
        <fullName evidence="11">Carbohydrate binding protein with CBM6 domain</fullName>
    </submittedName>
</protein>
<feature type="site" description="Important for catalytic activity, responsible for pKa modulation of the active site Glu and correct orientation of both the proton donor and substrate" evidence="7">
    <location>
        <position position="159"/>
    </location>
</feature>
<feature type="signal peptide" evidence="9">
    <location>
        <begin position="1"/>
        <end position="20"/>
    </location>
</feature>
<feature type="domain" description="CBM6" evidence="10">
    <location>
        <begin position="326"/>
        <end position="451"/>
    </location>
</feature>
<dbReference type="SMART" id="SM00606">
    <property type="entry name" value="CBD_IV"/>
    <property type="match status" value="1"/>
</dbReference>
<dbReference type="Pfam" id="PF04616">
    <property type="entry name" value="Glyco_hydro_43"/>
    <property type="match status" value="1"/>
</dbReference>
<keyword evidence="4 8" id="KW-0378">Hydrolase</keyword>
<evidence type="ECO:0000256" key="5">
    <source>
        <dbReference type="ARBA" id="ARBA00023277"/>
    </source>
</evidence>
<keyword evidence="5" id="KW-0119">Carbohydrate metabolism</keyword>
<dbReference type="AlphaFoldDB" id="A0A2S6IAL1"/>
<dbReference type="InterPro" id="IPR052176">
    <property type="entry name" value="Glycosyl_Hydrlase_43_Enz"/>
</dbReference>
<keyword evidence="2" id="KW-0624">Polysaccharide degradation</keyword>
<dbReference type="PANTHER" id="PTHR43772">
    <property type="entry name" value="ENDO-1,4-BETA-XYLANASE"/>
    <property type="match status" value="1"/>
</dbReference>
<evidence type="ECO:0000256" key="7">
    <source>
        <dbReference type="PIRSR" id="PIRSR606710-2"/>
    </source>
</evidence>
<evidence type="ECO:0000256" key="3">
    <source>
        <dbReference type="ARBA" id="ARBA00022729"/>
    </source>
</evidence>
<dbReference type="PROSITE" id="PS51175">
    <property type="entry name" value="CBM6"/>
    <property type="match status" value="1"/>
</dbReference>
<dbReference type="InterPro" id="IPR005084">
    <property type="entry name" value="CBM6"/>
</dbReference>
<evidence type="ECO:0000313" key="11">
    <source>
        <dbReference type="EMBL" id="PPK88512.1"/>
    </source>
</evidence>
<dbReference type="CDD" id="cd18618">
    <property type="entry name" value="GH43_Xsa43E-like"/>
    <property type="match status" value="1"/>
</dbReference>
<dbReference type="InterPro" id="IPR006584">
    <property type="entry name" value="Cellulose-bd_IV"/>
</dbReference>
<dbReference type="SUPFAM" id="SSF49785">
    <property type="entry name" value="Galactose-binding domain-like"/>
    <property type="match status" value="1"/>
</dbReference>
<accession>A0A2S6IAL1</accession>
<dbReference type="GO" id="GO:0045493">
    <property type="term" value="P:xylan catabolic process"/>
    <property type="evidence" value="ECO:0007669"/>
    <property type="project" value="UniProtKB-KW"/>
</dbReference>
<reference evidence="11 12" key="1">
    <citation type="submission" date="2018-02" db="EMBL/GenBank/DDBJ databases">
        <title>Genomic Encyclopedia of Archaeal and Bacterial Type Strains, Phase II (KMG-II): from individual species to whole genera.</title>
        <authorList>
            <person name="Goeker M."/>
        </authorList>
    </citation>
    <scope>NUCLEOTIDE SEQUENCE [LARGE SCALE GENOMIC DNA]</scope>
    <source>
        <strain evidence="11 12">DSM 29526</strain>
    </source>
</reference>
<dbReference type="InterPro" id="IPR006710">
    <property type="entry name" value="Glyco_hydro_43"/>
</dbReference>
<keyword evidence="2" id="KW-0858">Xylan degradation</keyword>
<evidence type="ECO:0000256" key="9">
    <source>
        <dbReference type="SAM" id="SignalP"/>
    </source>
</evidence>
<keyword evidence="6 8" id="KW-0326">Glycosidase</keyword>
<name>A0A2S6IAL1_9BACT</name>